<dbReference type="OrthoDB" id="1740355at2759"/>
<feature type="signal peptide" evidence="6">
    <location>
        <begin position="1"/>
        <end position="26"/>
    </location>
</feature>
<feature type="chain" id="PRO_5012352850" evidence="6">
    <location>
        <begin position="27"/>
        <end position="462"/>
    </location>
</feature>
<feature type="active site" description="Charge relay system" evidence="5">
    <location>
        <position position="392"/>
    </location>
</feature>
<dbReference type="Proteomes" id="UP000198287">
    <property type="component" value="Unassembled WGS sequence"/>
</dbReference>
<sequence length="462" mass="49109">MSPQSRRISLCSVTLILAAFCNCSNSARSGSICTQLLFKLKNGDKADVMLELPSLFSKVMRNPALKFLIGAAKAGMMKALMKQATAASQAPFMAVIRGLGISKSATPFWISNHIGLNNVDLKAVRILGALPGVFHIREQFVATIDPVEVGSDPIHKREIRQIKAQWGVSKIGAPSVWGKTKGENIVVATIDSGVYAGHEALKDNYAGKWLDASGESNSTTPIDTNKYGHGTHVMGIICGRTKGIGVAPGAKWIACKAFLANGSSKEIAFRICGQWIFQQRPHIVSNSWVGGSGNSEFGDIIQSWREVGIIPIFAIGNHGDLCRSAGSPGDQPNVISVGSTSINDTMSKTSGRGFAKSGAIKPEVTAPGVDIYSAWFDSNRKTNLYSVMSGTSMACPNAGAVALMLSANPSWKFDDVLSALKNTADRPPVDAKDLACGNTTTSNYPNNAFGWGRINVKKALGM</sequence>
<dbReference type="InterPro" id="IPR036852">
    <property type="entry name" value="Peptidase_S8/S53_dom_sf"/>
</dbReference>
<dbReference type="PRINTS" id="PR00723">
    <property type="entry name" value="SUBTILISIN"/>
</dbReference>
<evidence type="ECO:0000256" key="4">
    <source>
        <dbReference type="ARBA" id="ARBA00022825"/>
    </source>
</evidence>
<dbReference type="OMA" id="LYITFDH"/>
<dbReference type="SUPFAM" id="SSF52743">
    <property type="entry name" value="Subtilisin-like"/>
    <property type="match status" value="1"/>
</dbReference>
<dbReference type="EMBL" id="LNIX01000014">
    <property type="protein sequence ID" value="OXA46839.1"/>
    <property type="molecule type" value="Genomic_DNA"/>
</dbReference>
<dbReference type="Pfam" id="PF00082">
    <property type="entry name" value="Peptidase_S8"/>
    <property type="match status" value="1"/>
</dbReference>
<gene>
    <name evidence="8" type="ORF">Fcan01_18306</name>
</gene>
<dbReference type="PROSITE" id="PS51892">
    <property type="entry name" value="SUBTILASE"/>
    <property type="match status" value="1"/>
</dbReference>
<dbReference type="GO" id="GO:0004252">
    <property type="term" value="F:serine-type endopeptidase activity"/>
    <property type="evidence" value="ECO:0007669"/>
    <property type="project" value="UniProtKB-UniRule"/>
</dbReference>
<dbReference type="AlphaFoldDB" id="A0A226DNQ9"/>
<evidence type="ECO:0000313" key="8">
    <source>
        <dbReference type="EMBL" id="OXA46839.1"/>
    </source>
</evidence>
<keyword evidence="3 5" id="KW-0378">Hydrolase</keyword>
<reference evidence="8 9" key="1">
    <citation type="submission" date="2015-12" db="EMBL/GenBank/DDBJ databases">
        <title>The genome of Folsomia candida.</title>
        <authorList>
            <person name="Faddeeva A."/>
            <person name="Derks M.F."/>
            <person name="Anvar Y."/>
            <person name="Smit S."/>
            <person name="Van Straalen N."/>
            <person name="Roelofs D."/>
        </authorList>
    </citation>
    <scope>NUCLEOTIDE SEQUENCE [LARGE SCALE GENOMIC DNA]</scope>
    <source>
        <strain evidence="8 9">VU population</strain>
        <tissue evidence="8">Whole body</tissue>
    </source>
</reference>
<evidence type="ECO:0000259" key="7">
    <source>
        <dbReference type="Pfam" id="PF00082"/>
    </source>
</evidence>
<accession>A0A226DNQ9</accession>
<proteinExistence type="inferred from homology"/>
<keyword evidence="4 5" id="KW-0720">Serine protease</keyword>
<keyword evidence="2 5" id="KW-0645">Protease</keyword>
<evidence type="ECO:0000256" key="1">
    <source>
        <dbReference type="ARBA" id="ARBA00011073"/>
    </source>
</evidence>
<dbReference type="Gene3D" id="3.40.50.200">
    <property type="entry name" value="Peptidase S8/S53 domain"/>
    <property type="match status" value="1"/>
</dbReference>
<comment type="caution">
    <text evidence="8">The sequence shown here is derived from an EMBL/GenBank/DDBJ whole genome shotgun (WGS) entry which is preliminary data.</text>
</comment>
<feature type="active site" description="Charge relay system" evidence="5">
    <location>
        <position position="229"/>
    </location>
</feature>
<evidence type="ECO:0000256" key="5">
    <source>
        <dbReference type="PROSITE-ProRule" id="PRU01240"/>
    </source>
</evidence>
<feature type="domain" description="Peptidase S8/S53" evidence="7">
    <location>
        <begin position="182"/>
        <end position="452"/>
    </location>
</feature>
<keyword evidence="9" id="KW-1185">Reference proteome</keyword>
<organism evidence="8 9">
    <name type="scientific">Folsomia candida</name>
    <name type="common">Springtail</name>
    <dbReference type="NCBI Taxonomy" id="158441"/>
    <lineage>
        <taxon>Eukaryota</taxon>
        <taxon>Metazoa</taxon>
        <taxon>Ecdysozoa</taxon>
        <taxon>Arthropoda</taxon>
        <taxon>Hexapoda</taxon>
        <taxon>Collembola</taxon>
        <taxon>Entomobryomorpha</taxon>
        <taxon>Isotomoidea</taxon>
        <taxon>Isotomidae</taxon>
        <taxon>Proisotominae</taxon>
        <taxon>Folsomia</taxon>
    </lineage>
</organism>
<evidence type="ECO:0000256" key="6">
    <source>
        <dbReference type="SAM" id="SignalP"/>
    </source>
</evidence>
<comment type="similarity">
    <text evidence="1 5">Belongs to the peptidase S8 family.</text>
</comment>
<dbReference type="InterPro" id="IPR050131">
    <property type="entry name" value="Peptidase_S8_subtilisin-like"/>
</dbReference>
<name>A0A226DNQ9_FOLCA</name>
<dbReference type="PANTHER" id="PTHR43806:SF67">
    <property type="entry name" value="EGF-LIKE DOMAIN-CONTAINING PROTEIN"/>
    <property type="match status" value="1"/>
</dbReference>
<feature type="active site" description="Charge relay system" evidence="5">
    <location>
        <position position="191"/>
    </location>
</feature>
<evidence type="ECO:0000256" key="3">
    <source>
        <dbReference type="ARBA" id="ARBA00022801"/>
    </source>
</evidence>
<dbReference type="PANTHER" id="PTHR43806">
    <property type="entry name" value="PEPTIDASE S8"/>
    <property type="match status" value="1"/>
</dbReference>
<dbReference type="GO" id="GO:0006508">
    <property type="term" value="P:proteolysis"/>
    <property type="evidence" value="ECO:0007669"/>
    <property type="project" value="UniProtKB-KW"/>
</dbReference>
<dbReference type="InterPro" id="IPR000209">
    <property type="entry name" value="Peptidase_S8/S53_dom"/>
</dbReference>
<keyword evidence="6" id="KW-0732">Signal</keyword>
<dbReference type="InterPro" id="IPR015500">
    <property type="entry name" value="Peptidase_S8_subtilisin-rel"/>
</dbReference>
<protein>
    <submittedName>
        <fullName evidence="8">Bacillopeptidase F</fullName>
    </submittedName>
</protein>
<evidence type="ECO:0000256" key="2">
    <source>
        <dbReference type="ARBA" id="ARBA00022670"/>
    </source>
</evidence>
<evidence type="ECO:0000313" key="9">
    <source>
        <dbReference type="Proteomes" id="UP000198287"/>
    </source>
</evidence>